<keyword evidence="6" id="KW-1185">Reference proteome</keyword>
<dbReference type="InterPro" id="IPR006059">
    <property type="entry name" value="SBP"/>
</dbReference>
<protein>
    <submittedName>
        <fullName evidence="5">Extracellular solute-binding protein</fullName>
    </submittedName>
</protein>
<evidence type="ECO:0000256" key="2">
    <source>
        <dbReference type="ARBA" id="ARBA00022448"/>
    </source>
</evidence>
<organism evidence="5 6">
    <name type="scientific">Auraticoccus cholistanensis</name>
    <dbReference type="NCBI Taxonomy" id="2656650"/>
    <lineage>
        <taxon>Bacteria</taxon>
        <taxon>Bacillati</taxon>
        <taxon>Actinomycetota</taxon>
        <taxon>Actinomycetes</taxon>
        <taxon>Propionibacteriales</taxon>
        <taxon>Propionibacteriaceae</taxon>
        <taxon>Auraticoccus</taxon>
    </lineage>
</organism>
<gene>
    <name evidence="5" type="ORF">GC722_11620</name>
</gene>
<evidence type="ECO:0000256" key="4">
    <source>
        <dbReference type="SAM" id="MobiDB-lite"/>
    </source>
</evidence>
<dbReference type="PANTHER" id="PTHR30061">
    <property type="entry name" value="MALTOSE-BINDING PERIPLASMIC PROTEIN"/>
    <property type="match status" value="1"/>
</dbReference>
<proteinExistence type="inferred from homology"/>
<evidence type="ECO:0000313" key="6">
    <source>
        <dbReference type="Proteomes" id="UP000435304"/>
    </source>
</evidence>
<dbReference type="CDD" id="cd13585">
    <property type="entry name" value="PBP2_TMBP_like"/>
    <property type="match status" value="1"/>
</dbReference>
<name>A0A6A9UUQ3_9ACTN</name>
<evidence type="ECO:0000256" key="3">
    <source>
        <dbReference type="ARBA" id="ARBA00022729"/>
    </source>
</evidence>
<sequence length="477" mass="51371">MPGTHDLWGAVRAPAGRPPPGSRQPFDEETLMDTSDARPLRPAGRRTPGRRPARALTVLAALLLTAACQSGGSAEQPPQVSGDEPVTLTFVNAQDPGTFDEVIAGFTEANPNITITLETLPFDDLNSSVQSRLGAKDASIDLYDVDEPRLASFAARGYLADLSDLRAEAEGKIDPKALDATSYQGKQYAMPRWTSTQLLYYNTELLEDAGVEAPSSDPSQPMTWQEVAAAGEQAQQAGAKYGFTFEQVDRYYQLQPLPESLGGGPGLEGEGLLTPAVTNPAWVEAMSWYKSTFDSGLSPRGITAEQTTPLFSDGETAFFAGGPWNAPLFDEAGVDYGVAPFPMFEGGRAVSSTGSWATGVSPFSEKQEAAKAFIRYMTTDATGAWQASSRNLPVQQEAFSRYLSENASDTRSEQLAAIIEHELANNAVARPTTVGFVDFETVMNKAFADIRNGSEPAERLQQAAEELDRALAKYPRE</sequence>
<dbReference type="GO" id="GO:1901982">
    <property type="term" value="F:maltose binding"/>
    <property type="evidence" value="ECO:0007669"/>
    <property type="project" value="TreeGrafter"/>
</dbReference>
<dbReference type="EMBL" id="WPCU01000007">
    <property type="protein sequence ID" value="MVA76666.1"/>
    <property type="molecule type" value="Genomic_DNA"/>
</dbReference>
<dbReference type="AlphaFoldDB" id="A0A6A9UUQ3"/>
<dbReference type="Proteomes" id="UP000435304">
    <property type="component" value="Unassembled WGS sequence"/>
</dbReference>
<accession>A0A6A9UUQ3</accession>
<feature type="compositionally biased region" description="Basic residues" evidence="4">
    <location>
        <begin position="43"/>
        <end position="52"/>
    </location>
</feature>
<reference evidence="5 6" key="1">
    <citation type="submission" date="2019-12" db="EMBL/GenBank/DDBJ databases">
        <title>Auraticoccus cholistani sp. nov., an actinomycete isolated from soil of Cholistan desert.</title>
        <authorList>
            <person name="Cheema M.T."/>
        </authorList>
    </citation>
    <scope>NUCLEOTIDE SEQUENCE [LARGE SCALE GENOMIC DNA]</scope>
    <source>
        <strain evidence="5 6">F435</strain>
    </source>
</reference>
<comment type="caution">
    <text evidence="5">The sequence shown here is derived from an EMBL/GenBank/DDBJ whole genome shotgun (WGS) entry which is preliminary data.</text>
</comment>
<dbReference type="PANTHER" id="PTHR30061:SF50">
    <property type="entry name" value="MALTOSE_MALTODEXTRIN-BINDING PERIPLASMIC PROTEIN"/>
    <property type="match status" value="1"/>
</dbReference>
<dbReference type="GO" id="GO:0042956">
    <property type="term" value="P:maltodextrin transmembrane transport"/>
    <property type="evidence" value="ECO:0007669"/>
    <property type="project" value="TreeGrafter"/>
</dbReference>
<evidence type="ECO:0000313" key="5">
    <source>
        <dbReference type="EMBL" id="MVA76666.1"/>
    </source>
</evidence>
<evidence type="ECO:0000256" key="1">
    <source>
        <dbReference type="ARBA" id="ARBA00008520"/>
    </source>
</evidence>
<dbReference type="GO" id="GO:0015768">
    <property type="term" value="P:maltose transport"/>
    <property type="evidence" value="ECO:0007669"/>
    <property type="project" value="TreeGrafter"/>
</dbReference>
<keyword evidence="3" id="KW-0732">Signal</keyword>
<feature type="region of interest" description="Disordered" evidence="4">
    <location>
        <begin position="1"/>
        <end position="52"/>
    </location>
</feature>
<dbReference type="SUPFAM" id="SSF53850">
    <property type="entry name" value="Periplasmic binding protein-like II"/>
    <property type="match status" value="1"/>
</dbReference>
<dbReference type="GO" id="GO:0055052">
    <property type="term" value="C:ATP-binding cassette (ABC) transporter complex, substrate-binding subunit-containing"/>
    <property type="evidence" value="ECO:0007669"/>
    <property type="project" value="TreeGrafter"/>
</dbReference>
<dbReference type="Pfam" id="PF01547">
    <property type="entry name" value="SBP_bac_1"/>
    <property type="match status" value="1"/>
</dbReference>
<comment type="similarity">
    <text evidence="1">Belongs to the bacterial solute-binding protein 1 family.</text>
</comment>
<dbReference type="Gene3D" id="3.40.190.10">
    <property type="entry name" value="Periplasmic binding protein-like II"/>
    <property type="match status" value="1"/>
</dbReference>
<keyword evidence="2" id="KW-0813">Transport</keyword>